<dbReference type="SMART" id="SM00980">
    <property type="entry name" value="THAP"/>
    <property type="match status" value="1"/>
</dbReference>
<dbReference type="PROSITE" id="PS50950">
    <property type="entry name" value="ZF_THAP"/>
    <property type="match status" value="1"/>
</dbReference>
<dbReference type="SUPFAM" id="SSF57716">
    <property type="entry name" value="Glucocorticoid receptor-like (DNA-binding domain)"/>
    <property type="match status" value="1"/>
</dbReference>
<keyword evidence="8 12" id="KW-0238">DNA-binding</keyword>
<dbReference type="VEuPathDB" id="VectorBase:RSAN_041555"/>
<keyword evidence="6" id="KW-0805">Transcription regulation</keyword>
<evidence type="ECO:0000256" key="12">
    <source>
        <dbReference type="PROSITE-ProRule" id="PRU00309"/>
    </source>
</evidence>
<keyword evidence="10" id="KW-0539">Nucleus</keyword>
<accession>A0A9D4QEC2</accession>
<evidence type="ECO:0000313" key="16">
    <source>
        <dbReference type="Proteomes" id="UP000821837"/>
    </source>
</evidence>
<feature type="region of interest" description="Disordered" evidence="13">
    <location>
        <begin position="480"/>
        <end position="511"/>
    </location>
</feature>
<evidence type="ECO:0000313" key="15">
    <source>
        <dbReference type="EMBL" id="KAH7975619.1"/>
    </source>
</evidence>
<keyword evidence="16" id="KW-1185">Reference proteome</keyword>
<comment type="similarity">
    <text evidence="2">Belongs to the THAP1 family.</text>
</comment>
<dbReference type="Pfam" id="PF05485">
    <property type="entry name" value="THAP"/>
    <property type="match status" value="1"/>
</dbReference>
<dbReference type="EMBL" id="JABSTV010001246">
    <property type="protein sequence ID" value="KAH7975619.1"/>
    <property type="molecule type" value="Genomic_DNA"/>
</dbReference>
<dbReference type="Proteomes" id="UP000821837">
    <property type="component" value="Chromosome 10"/>
</dbReference>
<feature type="compositionally biased region" description="Acidic residues" evidence="13">
    <location>
        <begin position="489"/>
        <end position="511"/>
    </location>
</feature>
<evidence type="ECO:0000256" key="5">
    <source>
        <dbReference type="ARBA" id="ARBA00022833"/>
    </source>
</evidence>
<keyword evidence="5" id="KW-0862">Zinc</keyword>
<dbReference type="InterPro" id="IPR026516">
    <property type="entry name" value="THAP1/10"/>
</dbReference>
<feature type="compositionally biased region" description="Basic and acidic residues" evidence="13">
    <location>
        <begin position="149"/>
        <end position="170"/>
    </location>
</feature>
<evidence type="ECO:0000256" key="13">
    <source>
        <dbReference type="SAM" id="MobiDB-lite"/>
    </source>
</evidence>
<dbReference type="AlphaFoldDB" id="A0A9D4QEC2"/>
<keyword evidence="9" id="KW-0804">Transcription</keyword>
<evidence type="ECO:0000256" key="11">
    <source>
        <dbReference type="ARBA" id="ARBA00023306"/>
    </source>
</evidence>
<keyword evidence="3" id="KW-0479">Metal-binding</keyword>
<reference evidence="15" key="2">
    <citation type="submission" date="2021-09" db="EMBL/GenBank/DDBJ databases">
        <authorList>
            <person name="Jia N."/>
            <person name="Wang J."/>
            <person name="Shi W."/>
            <person name="Du L."/>
            <person name="Sun Y."/>
            <person name="Zhan W."/>
            <person name="Jiang J."/>
            <person name="Wang Q."/>
            <person name="Zhang B."/>
            <person name="Ji P."/>
            <person name="Sakyi L.B."/>
            <person name="Cui X."/>
            <person name="Yuan T."/>
            <person name="Jiang B."/>
            <person name="Yang W."/>
            <person name="Lam T.T.-Y."/>
            <person name="Chang Q."/>
            <person name="Ding S."/>
            <person name="Wang X."/>
            <person name="Zhu J."/>
            <person name="Ruan X."/>
            <person name="Zhao L."/>
            <person name="Wei J."/>
            <person name="Que T."/>
            <person name="Du C."/>
            <person name="Cheng J."/>
            <person name="Dai P."/>
            <person name="Han X."/>
            <person name="Huang E."/>
            <person name="Gao Y."/>
            <person name="Liu J."/>
            <person name="Shao H."/>
            <person name="Ye R."/>
            <person name="Li L."/>
            <person name="Wei W."/>
            <person name="Wang X."/>
            <person name="Wang C."/>
            <person name="Huo Q."/>
            <person name="Li W."/>
            <person name="Guo W."/>
            <person name="Chen H."/>
            <person name="Chen S."/>
            <person name="Zhou L."/>
            <person name="Zhou L."/>
            <person name="Ni X."/>
            <person name="Tian J."/>
            <person name="Zhou Y."/>
            <person name="Sheng Y."/>
            <person name="Liu T."/>
            <person name="Pan Y."/>
            <person name="Xia L."/>
            <person name="Li J."/>
            <person name="Zhao F."/>
            <person name="Cao W."/>
        </authorList>
    </citation>
    <scope>NUCLEOTIDE SEQUENCE</scope>
    <source>
        <strain evidence="15">Rsan-2018</strain>
        <tissue evidence="15">Larvae</tissue>
    </source>
</reference>
<dbReference type="InterPro" id="IPR006612">
    <property type="entry name" value="THAP_Znf"/>
</dbReference>
<dbReference type="SMART" id="SM00692">
    <property type="entry name" value="DM3"/>
    <property type="match status" value="1"/>
</dbReference>
<protein>
    <recommendedName>
        <fullName evidence="14">THAP-type domain-containing protein</fullName>
    </recommendedName>
</protein>
<evidence type="ECO:0000256" key="10">
    <source>
        <dbReference type="ARBA" id="ARBA00023242"/>
    </source>
</evidence>
<evidence type="ECO:0000256" key="8">
    <source>
        <dbReference type="ARBA" id="ARBA00023125"/>
    </source>
</evidence>
<evidence type="ECO:0000256" key="2">
    <source>
        <dbReference type="ARBA" id="ARBA00006177"/>
    </source>
</evidence>
<evidence type="ECO:0000259" key="14">
    <source>
        <dbReference type="PROSITE" id="PS50950"/>
    </source>
</evidence>
<dbReference type="OrthoDB" id="6505123at2759"/>
<evidence type="ECO:0000256" key="7">
    <source>
        <dbReference type="ARBA" id="ARBA00023054"/>
    </source>
</evidence>
<gene>
    <name evidence="15" type="ORF">HPB52_003715</name>
</gene>
<dbReference type="Gene3D" id="6.20.210.20">
    <property type="entry name" value="THAP domain"/>
    <property type="match status" value="1"/>
</dbReference>
<dbReference type="InterPro" id="IPR038441">
    <property type="entry name" value="THAP_Znf_sf"/>
</dbReference>
<evidence type="ECO:0000256" key="3">
    <source>
        <dbReference type="ARBA" id="ARBA00022723"/>
    </source>
</evidence>
<comment type="subcellular location">
    <subcellularLocation>
        <location evidence="1">Nucleus</location>
        <location evidence="1">Nucleoplasm</location>
    </subcellularLocation>
</comment>
<evidence type="ECO:0000256" key="4">
    <source>
        <dbReference type="ARBA" id="ARBA00022771"/>
    </source>
</evidence>
<dbReference type="GO" id="GO:0043565">
    <property type="term" value="F:sequence-specific DNA binding"/>
    <property type="evidence" value="ECO:0007669"/>
    <property type="project" value="InterPro"/>
</dbReference>
<feature type="region of interest" description="Disordered" evidence="13">
    <location>
        <begin position="110"/>
        <end position="170"/>
    </location>
</feature>
<reference evidence="15" key="1">
    <citation type="journal article" date="2020" name="Cell">
        <title>Large-Scale Comparative Analyses of Tick Genomes Elucidate Their Genetic Diversity and Vector Capacities.</title>
        <authorList>
            <consortium name="Tick Genome and Microbiome Consortium (TIGMIC)"/>
            <person name="Jia N."/>
            <person name="Wang J."/>
            <person name="Shi W."/>
            <person name="Du L."/>
            <person name="Sun Y."/>
            <person name="Zhan W."/>
            <person name="Jiang J.F."/>
            <person name="Wang Q."/>
            <person name="Zhang B."/>
            <person name="Ji P."/>
            <person name="Bell-Sakyi L."/>
            <person name="Cui X.M."/>
            <person name="Yuan T.T."/>
            <person name="Jiang B.G."/>
            <person name="Yang W.F."/>
            <person name="Lam T.T."/>
            <person name="Chang Q.C."/>
            <person name="Ding S.J."/>
            <person name="Wang X.J."/>
            <person name="Zhu J.G."/>
            <person name="Ruan X.D."/>
            <person name="Zhao L."/>
            <person name="Wei J.T."/>
            <person name="Ye R.Z."/>
            <person name="Que T.C."/>
            <person name="Du C.H."/>
            <person name="Zhou Y.H."/>
            <person name="Cheng J.X."/>
            <person name="Dai P.F."/>
            <person name="Guo W.B."/>
            <person name="Han X.H."/>
            <person name="Huang E.J."/>
            <person name="Li L.F."/>
            <person name="Wei W."/>
            <person name="Gao Y.C."/>
            <person name="Liu J.Z."/>
            <person name="Shao H.Z."/>
            <person name="Wang X."/>
            <person name="Wang C.C."/>
            <person name="Yang T.C."/>
            <person name="Huo Q.B."/>
            <person name="Li W."/>
            <person name="Chen H.Y."/>
            <person name="Chen S.E."/>
            <person name="Zhou L.G."/>
            <person name="Ni X.B."/>
            <person name="Tian J.H."/>
            <person name="Sheng Y."/>
            <person name="Liu T."/>
            <person name="Pan Y.S."/>
            <person name="Xia L.Y."/>
            <person name="Li J."/>
            <person name="Zhao F."/>
            <person name="Cao W.C."/>
        </authorList>
    </citation>
    <scope>NUCLEOTIDE SEQUENCE</scope>
    <source>
        <strain evidence="15">Rsan-2018</strain>
    </source>
</reference>
<feature type="domain" description="THAP-type" evidence="14">
    <location>
        <begin position="1"/>
        <end position="93"/>
    </location>
</feature>
<sequence length="511" mass="57375">MRCFVPGCNTRYAIGGKSSCSMFRPPADPDLRRRWELNIGRTDRGLTRNDKVCSLHFEKRFVSDRYYNVHAGNVLLNEGKLPRLRRDAVPTIFDDHGVCGCGGVQRDSSAVAASQWPPVEAQDTSNESQSSAETKSRLNADADVQCAEPDGHRVSVKREDGCPSDESHSRNTELCAEGKKIADLSDDRNVRIKVEKDERCSDVQNPEDVLHGEDRPLIRPVCDVDSDGARVDCGVEVKKEPEECVDEPQVPRIVCAVGSFYNTSTTPGVAQRVLAKHLVRHPEAVKLPFTWNYHKVSALRWNRVVYSTVAVASDGTTPVITKFVNVTTSRGHKVEPVEPFEAFVLDRNLNVTLGDLAKPTTIEEVERMVEAVDRLPTCRGGPCKFKYPDVDIMHARVDVLGVWRRVDCEVYGTTLCRHCAKLEPTLRQNACRKRKGKKEFSRLRISLESLEPAQRYKVELLQRRCRCLLKRIRRLKAGGRELCGKDDGDSQDDDDDSGESENEMECPEAHS</sequence>
<evidence type="ECO:0000256" key="6">
    <source>
        <dbReference type="ARBA" id="ARBA00023015"/>
    </source>
</evidence>
<organism evidence="15 16">
    <name type="scientific">Rhipicephalus sanguineus</name>
    <name type="common">Brown dog tick</name>
    <name type="synonym">Ixodes sanguineus</name>
    <dbReference type="NCBI Taxonomy" id="34632"/>
    <lineage>
        <taxon>Eukaryota</taxon>
        <taxon>Metazoa</taxon>
        <taxon>Ecdysozoa</taxon>
        <taxon>Arthropoda</taxon>
        <taxon>Chelicerata</taxon>
        <taxon>Arachnida</taxon>
        <taxon>Acari</taxon>
        <taxon>Parasitiformes</taxon>
        <taxon>Ixodida</taxon>
        <taxon>Ixodoidea</taxon>
        <taxon>Ixodidae</taxon>
        <taxon>Rhipicephalinae</taxon>
        <taxon>Rhipicephalus</taxon>
        <taxon>Rhipicephalus</taxon>
    </lineage>
</organism>
<comment type="caution">
    <text evidence="15">The sequence shown here is derived from an EMBL/GenBank/DDBJ whole genome shotgun (WGS) entry which is preliminary data.</text>
</comment>
<dbReference type="GO" id="GO:0005654">
    <property type="term" value="C:nucleoplasm"/>
    <property type="evidence" value="ECO:0007669"/>
    <property type="project" value="UniProtKB-SubCell"/>
</dbReference>
<dbReference type="GO" id="GO:0008270">
    <property type="term" value="F:zinc ion binding"/>
    <property type="evidence" value="ECO:0007669"/>
    <property type="project" value="UniProtKB-KW"/>
</dbReference>
<keyword evidence="11" id="KW-0131">Cell cycle</keyword>
<keyword evidence="4 12" id="KW-0863">Zinc-finger</keyword>
<keyword evidence="7" id="KW-0175">Coiled coil</keyword>
<name>A0A9D4QEC2_RHISA</name>
<dbReference type="OMA" id="ENEMECP"/>
<evidence type="ECO:0000256" key="9">
    <source>
        <dbReference type="ARBA" id="ARBA00023163"/>
    </source>
</evidence>
<dbReference type="PANTHER" id="PTHR46600">
    <property type="entry name" value="THAP DOMAIN-CONTAINING"/>
    <property type="match status" value="1"/>
</dbReference>
<evidence type="ECO:0000256" key="1">
    <source>
        <dbReference type="ARBA" id="ARBA00004642"/>
    </source>
</evidence>
<feature type="compositionally biased region" description="Polar residues" evidence="13">
    <location>
        <begin position="122"/>
        <end position="133"/>
    </location>
</feature>
<proteinExistence type="inferred from homology"/>
<dbReference type="PANTHER" id="PTHR46600:SF1">
    <property type="entry name" value="THAP DOMAIN-CONTAINING PROTEIN 1"/>
    <property type="match status" value="1"/>
</dbReference>